<evidence type="ECO:0000313" key="9">
    <source>
        <dbReference type="Proteomes" id="UP001642484"/>
    </source>
</evidence>
<keyword evidence="6" id="KW-1133">Transmembrane helix</keyword>
<keyword evidence="6" id="KW-0812">Transmembrane</keyword>
<evidence type="ECO:0000256" key="5">
    <source>
        <dbReference type="ARBA" id="ARBA00022801"/>
    </source>
</evidence>
<evidence type="ECO:0000256" key="1">
    <source>
        <dbReference type="ARBA" id="ARBA00001947"/>
    </source>
</evidence>
<dbReference type="PANTHER" id="PTHR11409:SF39">
    <property type="entry name" value="ADENOSINE DEAMINASE 2"/>
    <property type="match status" value="1"/>
</dbReference>
<evidence type="ECO:0000259" key="7">
    <source>
        <dbReference type="Pfam" id="PF00962"/>
    </source>
</evidence>
<evidence type="ECO:0000256" key="4">
    <source>
        <dbReference type="ARBA" id="ARBA00022726"/>
    </source>
</evidence>
<dbReference type="InterPro" id="IPR032466">
    <property type="entry name" value="Metal_Hydrolase"/>
</dbReference>
<sequence length="488" mass="55189">MVVGLGTNAGTYSLDEVLYSLWLAYGNCCFVGAWQCLACWLAFLGPRYFLFPIELLLRKQRLVDRFLPSTYFPRVRALIENTTLYKVLRQMPKGGALHLHVSASFSMTWVVNQGADDPPLGSLAFYNATQAPRACRCRARRSEGCAPGTHVLIQKDKDFPQKLLKLLTVHEEDESLTSAEIWKKFADIFIRVAGFFTYREALEGYFWATMLEFLEDGVTHLEFRVDLFHDQGFLFDLDGREYRGAAALDVYQKQIQKMQVRHPELTVKLIGTSIRMRSPQVIAEDLAFALEVKAQRPDLLVGWDAPGEEDAGHPTLDYARQLLELKKQAKAGLELPLMLHDGESDWSTMNTVDAVLLGAKRLGHGFNIVRHPLLMEKVREDGVAIEVCPISNQVLRYLSDLRIHPGLQMLKMGLPVTISSDDPGIWGARGLSHDFWEVAVAWQLNTRALKTLARNSRLGLKGISELLLNRTFKATELEIFPGHFVTKR</sequence>
<feature type="domain" description="Adenosine deaminase" evidence="7">
    <location>
        <begin position="171"/>
        <end position="456"/>
    </location>
</feature>
<protein>
    <recommendedName>
        <fullName evidence="7">Adenosine deaminase domain-containing protein</fullName>
    </recommendedName>
</protein>
<dbReference type="InterPro" id="IPR001365">
    <property type="entry name" value="A_deaminase_dom"/>
</dbReference>
<accession>A0ABP0SUP7</accession>
<dbReference type="Gene3D" id="3.20.20.140">
    <property type="entry name" value="Metal-dependent hydrolases"/>
    <property type="match status" value="1"/>
</dbReference>
<dbReference type="PANTHER" id="PTHR11409">
    <property type="entry name" value="ADENOSINE DEAMINASE"/>
    <property type="match status" value="1"/>
</dbReference>
<keyword evidence="6" id="KW-0472">Membrane</keyword>
<keyword evidence="4" id="KW-0660">Purine salvage</keyword>
<dbReference type="SUPFAM" id="SSF51556">
    <property type="entry name" value="Metallo-dependent hydrolases"/>
    <property type="match status" value="1"/>
</dbReference>
<keyword evidence="3" id="KW-0479">Metal-binding</keyword>
<evidence type="ECO:0000256" key="3">
    <source>
        <dbReference type="ARBA" id="ARBA00022723"/>
    </source>
</evidence>
<organism evidence="8 9">
    <name type="scientific">Durusdinium trenchii</name>
    <dbReference type="NCBI Taxonomy" id="1381693"/>
    <lineage>
        <taxon>Eukaryota</taxon>
        <taxon>Sar</taxon>
        <taxon>Alveolata</taxon>
        <taxon>Dinophyceae</taxon>
        <taxon>Suessiales</taxon>
        <taxon>Symbiodiniaceae</taxon>
        <taxon>Durusdinium</taxon>
    </lineage>
</organism>
<evidence type="ECO:0000256" key="2">
    <source>
        <dbReference type="ARBA" id="ARBA00005058"/>
    </source>
</evidence>
<comment type="pathway">
    <text evidence="2">Purine metabolism; purine nucleoside salvage.</text>
</comment>
<dbReference type="InterPro" id="IPR006330">
    <property type="entry name" value="Ado/ade_deaminase"/>
</dbReference>
<name>A0ABP0SUP7_9DINO</name>
<keyword evidence="5" id="KW-0378">Hydrolase</keyword>
<comment type="caution">
    <text evidence="8">The sequence shown here is derived from an EMBL/GenBank/DDBJ whole genome shotgun (WGS) entry which is preliminary data.</text>
</comment>
<gene>
    <name evidence="8" type="ORF">CCMP2556_LOCUS53584</name>
</gene>
<comment type="cofactor">
    <cofactor evidence="1">
        <name>Zn(2+)</name>
        <dbReference type="ChEBI" id="CHEBI:29105"/>
    </cofactor>
</comment>
<proteinExistence type="predicted"/>
<evidence type="ECO:0000256" key="6">
    <source>
        <dbReference type="SAM" id="Phobius"/>
    </source>
</evidence>
<dbReference type="Pfam" id="PF00962">
    <property type="entry name" value="A_deaminase"/>
    <property type="match status" value="1"/>
</dbReference>
<feature type="transmembrane region" description="Helical" evidence="6">
    <location>
        <begin position="22"/>
        <end position="43"/>
    </location>
</feature>
<dbReference type="EMBL" id="CAXAMN010028250">
    <property type="protein sequence ID" value="CAK9115849.1"/>
    <property type="molecule type" value="Genomic_DNA"/>
</dbReference>
<keyword evidence="9" id="KW-1185">Reference proteome</keyword>
<reference evidence="8 9" key="1">
    <citation type="submission" date="2024-02" db="EMBL/GenBank/DDBJ databases">
        <authorList>
            <person name="Chen Y."/>
            <person name="Shah S."/>
            <person name="Dougan E. K."/>
            <person name="Thang M."/>
            <person name="Chan C."/>
        </authorList>
    </citation>
    <scope>NUCLEOTIDE SEQUENCE [LARGE SCALE GENOMIC DNA]</scope>
</reference>
<dbReference type="Proteomes" id="UP001642484">
    <property type="component" value="Unassembled WGS sequence"/>
</dbReference>
<evidence type="ECO:0000313" key="8">
    <source>
        <dbReference type="EMBL" id="CAK9115849.1"/>
    </source>
</evidence>